<dbReference type="EMBL" id="HBEF01011086">
    <property type="protein sequence ID" value="CAD8334894.1"/>
    <property type="molecule type" value="Transcribed_RNA"/>
</dbReference>
<feature type="region of interest" description="Disordered" evidence="2">
    <location>
        <begin position="31"/>
        <end position="70"/>
    </location>
</feature>
<keyword evidence="1" id="KW-0175">Coiled coil</keyword>
<feature type="compositionally biased region" description="Acidic residues" evidence="2">
    <location>
        <begin position="262"/>
        <end position="273"/>
    </location>
</feature>
<accession>A0A7R9WTC6</accession>
<evidence type="ECO:0000256" key="2">
    <source>
        <dbReference type="SAM" id="MobiDB-lite"/>
    </source>
</evidence>
<name>A0A7R9WTC6_9STRA</name>
<feature type="compositionally biased region" description="Polar residues" evidence="2">
    <location>
        <begin position="189"/>
        <end position="201"/>
    </location>
</feature>
<proteinExistence type="predicted"/>
<feature type="compositionally biased region" description="Polar residues" evidence="2">
    <location>
        <begin position="167"/>
        <end position="176"/>
    </location>
</feature>
<feature type="coiled-coil region" evidence="1">
    <location>
        <begin position="214"/>
        <end position="241"/>
    </location>
</feature>
<dbReference type="Gene3D" id="1.20.5.1700">
    <property type="match status" value="1"/>
</dbReference>
<feature type="compositionally biased region" description="Basic and acidic residues" evidence="2">
    <location>
        <begin position="31"/>
        <end position="49"/>
    </location>
</feature>
<feature type="compositionally biased region" description="Basic and acidic residues" evidence="2">
    <location>
        <begin position="153"/>
        <end position="166"/>
    </location>
</feature>
<gene>
    <name evidence="3" type="ORF">CAUS1442_LOCUS6999</name>
</gene>
<organism evidence="3">
    <name type="scientific">Craspedostauros australis</name>
    <dbReference type="NCBI Taxonomy" id="1486917"/>
    <lineage>
        <taxon>Eukaryota</taxon>
        <taxon>Sar</taxon>
        <taxon>Stramenopiles</taxon>
        <taxon>Ochrophyta</taxon>
        <taxon>Bacillariophyta</taxon>
        <taxon>Bacillariophyceae</taxon>
        <taxon>Bacillariophycidae</taxon>
        <taxon>Naviculales</taxon>
        <taxon>Naviculaceae</taxon>
        <taxon>Craspedostauros</taxon>
    </lineage>
</organism>
<feature type="region of interest" description="Disordered" evidence="2">
    <location>
        <begin position="246"/>
        <end position="273"/>
    </location>
</feature>
<dbReference type="AlphaFoldDB" id="A0A7R9WTC6"/>
<evidence type="ECO:0000256" key="1">
    <source>
        <dbReference type="SAM" id="Coils"/>
    </source>
</evidence>
<feature type="region of interest" description="Disordered" evidence="2">
    <location>
        <begin position="153"/>
        <end position="203"/>
    </location>
</feature>
<reference evidence="3" key="1">
    <citation type="submission" date="2021-01" db="EMBL/GenBank/DDBJ databases">
        <authorList>
            <person name="Corre E."/>
            <person name="Pelletier E."/>
            <person name="Niang G."/>
            <person name="Scheremetjew M."/>
            <person name="Finn R."/>
            <person name="Kale V."/>
            <person name="Holt S."/>
            <person name="Cochrane G."/>
            <person name="Meng A."/>
            <person name="Brown T."/>
            <person name="Cohen L."/>
        </authorList>
    </citation>
    <scope>NUCLEOTIDE SEQUENCE</scope>
    <source>
        <strain evidence="3">CCMP3328</strain>
    </source>
</reference>
<evidence type="ECO:0000313" key="3">
    <source>
        <dbReference type="EMBL" id="CAD8334894.1"/>
    </source>
</evidence>
<protein>
    <submittedName>
        <fullName evidence="3">Uncharacterized protein</fullName>
    </submittedName>
</protein>
<sequence>MSSEGADGKKKRKTKLEKIYELETALKLSKEENRRLKKDLSKQKAKSGDASDGGSSSIRDLGLSDANDGNEKLKEAVRALKRVAVKQEMSLKTLRTKAHQRRKEIEQRDNILSLLKEEVKSLKKAYEKFTAPGNDDVSMLRARVAELELKLATEDSKNEAQNKKLAESNQNITSLKDQLHKMRGKPQRVPSSKSLKSTESGASVEDVMKLKRDLATKMEKIAALEYDLDEARDEIHELKQKTTFDASFPVAPGHASSSNEDWFSDNEEDDFWG</sequence>